<comment type="similarity">
    <text evidence="1">Belongs to the AfsR/DnrI/RedD regulatory family.</text>
</comment>
<dbReference type="Gene3D" id="1.25.40.10">
    <property type="entry name" value="Tetratricopeptide repeat domain"/>
    <property type="match status" value="2"/>
</dbReference>
<dbReference type="Pfam" id="PF00486">
    <property type="entry name" value="Trans_reg_C"/>
    <property type="match status" value="1"/>
</dbReference>
<evidence type="ECO:0000313" key="5">
    <source>
        <dbReference type="EMBL" id="MFH5211694.1"/>
    </source>
</evidence>
<dbReference type="EMBL" id="JBIMSO010000133">
    <property type="protein sequence ID" value="MFH5211694.1"/>
    <property type="molecule type" value="Genomic_DNA"/>
</dbReference>
<dbReference type="InterPro" id="IPR036388">
    <property type="entry name" value="WH-like_DNA-bd_sf"/>
</dbReference>
<protein>
    <submittedName>
        <fullName evidence="5">BTAD domain-containing putative transcriptional regulator</fullName>
    </submittedName>
</protein>
<sequence>MHPDSSVPLTPPVSATEPAGVVVALLGEVSTRRDGCLVPLPGARARCLLVALAARPGRSRSAQALIDEVWADQPPRSPMNALHTQVSRLRAALPDGAVEIGPAGYRLALGKTQVDITLARQLEQRAQHRHAEGDHRGAVESVGVARALWRGEPGADLPDGQLASDLGIEAAARLAALDAVEIAARVAMGDLSGALTGAKERAERHPLDEAAHAELMQILVGLGRDSDALDVFAALKSQLADQLGADPSAALVELNTAILRGEASTPIASAQPRQPQRSDLPTSIGLRAAPNALLGRAEDIAAIEALLQTSRVTTVLGPGGTGKTRVVNEIGSRAAAELPVVLVELASVRSGDDVIGAISGTLGVSEVVIEPGALTRTRLDSARARLRQAVSVRKLLLILDNCEHVIDDVSDIVAELVSATAHLTVLATSRAPMMLTAETVYPLPPLTIDAAGSPATELFSARAKAVRSAVRLDADEVARLCSTLDGLPLAIELAAARTRTMTVEQINTRLRHRFELLRSADRTSPERHRTLHAVIEWSWNLLDLSQQAALRRLCRFPGGFTIAAAEKVAEWGDSGTSGVTDIADALDGLVNQSMLTVIEDDGPSGLRYQMLETVREFGEEQLAAAGEADETERRMALWACEIAVQMLDGARFGSQVVTADLMTAEHENLLAVLRSAISRRDGLVVYTVFAVLGMGRAVRGSHSEIFAWGPRILDIDARPVDDEIPADLLVMSYLLAGLYMFISGDVRPIALARLRVRAVLKADRHLDPAVRLYASLVVSPVSGKGTARMLAEAAHSDDEWSRSAALGIRANIRENNGDIYGSLRDGTEALVLATERGDVYMESMVCQHLGSLAGQSARYEDSVDYYRQAIDALLQLHAYDESVQVRGFLGASLVGAGRPEECRRELEALFTDPGADGTGMPGPSDEAKQRYAAMTASLAEADLAEGNIDAGLKRYDSALAHAGWPHAGPAPGPYDTLLACAVICAKVLHGRAGEIEAIVAQTITLAAARLGRFLDLPQIGGVAAAVGSYAIASGRDPAVGLRLLALADPAKARQDYPSMALARHNEAARSVLGDEIVDAELSRAAGVKRAVAAREIMALIARI</sequence>
<dbReference type="Pfam" id="PF03704">
    <property type="entry name" value="BTAD"/>
    <property type="match status" value="1"/>
</dbReference>
<dbReference type="SMART" id="SM00862">
    <property type="entry name" value="Trans_reg_C"/>
    <property type="match status" value="1"/>
</dbReference>
<evidence type="ECO:0000256" key="1">
    <source>
        <dbReference type="ARBA" id="ARBA00005820"/>
    </source>
</evidence>
<dbReference type="SUPFAM" id="SSF52540">
    <property type="entry name" value="P-loop containing nucleoside triphosphate hydrolases"/>
    <property type="match status" value="1"/>
</dbReference>
<keyword evidence="2 3" id="KW-0238">DNA-binding</keyword>
<dbReference type="InterPro" id="IPR016032">
    <property type="entry name" value="Sig_transdc_resp-reg_C-effctor"/>
</dbReference>
<feature type="DNA-binding region" description="OmpR/PhoB-type" evidence="3">
    <location>
        <begin position="13"/>
        <end position="109"/>
    </location>
</feature>
<gene>
    <name evidence="5" type="ORF">ACHIPZ_26350</name>
</gene>
<dbReference type="InterPro" id="IPR027417">
    <property type="entry name" value="P-loop_NTPase"/>
</dbReference>
<dbReference type="Gene3D" id="3.40.50.300">
    <property type="entry name" value="P-loop containing nucleotide triphosphate hydrolases"/>
    <property type="match status" value="1"/>
</dbReference>
<dbReference type="InterPro" id="IPR005158">
    <property type="entry name" value="BTAD"/>
</dbReference>
<dbReference type="PANTHER" id="PTHR47691:SF3">
    <property type="entry name" value="HTH-TYPE TRANSCRIPTIONAL REGULATOR RV0890C-RELATED"/>
    <property type="match status" value="1"/>
</dbReference>
<dbReference type="PANTHER" id="PTHR47691">
    <property type="entry name" value="REGULATOR-RELATED"/>
    <property type="match status" value="1"/>
</dbReference>
<dbReference type="RefSeq" id="WP_395118382.1">
    <property type="nucleotide sequence ID" value="NZ_JBIMSO010000133.1"/>
</dbReference>
<dbReference type="SUPFAM" id="SSF48452">
    <property type="entry name" value="TPR-like"/>
    <property type="match status" value="2"/>
</dbReference>
<dbReference type="Gene3D" id="1.10.10.10">
    <property type="entry name" value="Winged helix-like DNA-binding domain superfamily/Winged helix DNA-binding domain"/>
    <property type="match status" value="1"/>
</dbReference>
<dbReference type="SMART" id="SM01043">
    <property type="entry name" value="BTAD"/>
    <property type="match status" value="1"/>
</dbReference>
<evidence type="ECO:0000256" key="2">
    <source>
        <dbReference type="ARBA" id="ARBA00023125"/>
    </source>
</evidence>
<name>A0ABW7JYY0_9NOCA</name>
<organism evidence="5 6">
    <name type="scientific">Antrihabitans spumae</name>
    <dbReference type="NCBI Taxonomy" id="3373370"/>
    <lineage>
        <taxon>Bacteria</taxon>
        <taxon>Bacillati</taxon>
        <taxon>Actinomycetota</taxon>
        <taxon>Actinomycetes</taxon>
        <taxon>Mycobacteriales</taxon>
        <taxon>Nocardiaceae</taxon>
        <taxon>Antrihabitans</taxon>
    </lineage>
</organism>
<evidence type="ECO:0000259" key="4">
    <source>
        <dbReference type="PROSITE" id="PS51755"/>
    </source>
</evidence>
<dbReference type="Pfam" id="PF13401">
    <property type="entry name" value="AAA_22"/>
    <property type="match status" value="1"/>
</dbReference>
<reference evidence="5 6" key="1">
    <citation type="submission" date="2024-10" db="EMBL/GenBank/DDBJ databases">
        <authorList>
            <person name="Riesco R."/>
        </authorList>
    </citation>
    <scope>NUCLEOTIDE SEQUENCE [LARGE SCALE GENOMIC DNA]</scope>
    <source>
        <strain evidence="5 6">NCIMB 15449</strain>
    </source>
</reference>
<evidence type="ECO:0000313" key="6">
    <source>
        <dbReference type="Proteomes" id="UP001609175"/>
    </source>
</evidence>
<evidence type="ECO:0000256" key="3">
    <source>
        <dbReference type="PROSITE-ProRule" id="PRU01091"/>
    </source>
</evidence>
<accession>A0ABW7JYY0</accession>
<dbReference type="InterPro" id="IPR049945">
    <property type="entry name" value="AAA_22"/>
</dbReference>
<proteinExistence type="inferred from homology"/>
<dbReference type="InterPro" id="IPR011990">
    <property type="entry name" value="TPR-like_helical_dom_sf"/>
</dbReference>
<dbReference type="Proteomes" id="UP001609175">
    <property type="component" value="Unassembled WGS sequence"/>
</dbReference>
<dbReference type="SUPFAM" id="SSF46894">
    <property type="entry name" value="C-terminal effector domain of the bipartite response regulators"/>
    <property type="match status" value="1"/>
</dbReference>
<dbReference type="InterPro" id="IPR001867">
    <property type="entry name" value="OmpR/PhoB-type_DNA-bd"/>
</dbReference>
<comment type="caution">
    <text evidence="5">The sequence shown here is derived from an EMBL/GenBank/DDBJ whole genome shotgun (WGS) entry which is preliminary data.</text>
</comment>
<dbReference type="PROSITE" id="PS51755">
    <property type="entry name" value="OMPR_PHOB"/>
    <property type="match status" value="1"/>
</dbReference>
<feature type="domain" description="OmpR/PhoB-type" evidence="4">
    <location>
        <begin position="13"/>
        <end position="109"/>
    </location>
</feature>